<feature type="signal peptide" evidence="3">
    <location>
        <begin position="1"/>
        <end position="18"/>
    </location>
</feature>
<feature type="chain" id="PRO_5003863213" evidence="3">
    <location>
        <begin position="19"/>
        <end position="442"/>
    </location>
</feature>
<dbReference type="eggNOG" id="COG2942">
    <property type="taxonomic scope" value="Bacteria"/>
</dbReference>
<dbReference type="Gene3D" id="1.50.10.10">
    <property type="match status" value="1"/>
</dbReference>
<dbReference type="InterPro" id="IPR010819">
    <property type="entry name" value="AGE/CE"/>
</dbReference>
<evidence type="ECO:0000256" key="1">
    <source>
        <dbReference type="ARBA" id="ARBA00008558"/>
    </source>
</evidence>
<protein>
    <submittedName>
        <fullName evidence="4">N-acylglucosamine 2-epimerase</fullName>
    </submittedName>
</protein>
<dbReference type="Pfam" id="PF07221">
    <property type="entry name" value="GlcNAc_2-epim"/>
    <property type="match status" value="1"/>
</dbReference>
<dbReference type="EMBL" id="AMSG01000011">
    <property type="protein sequence ID" value="EKF55046.1"/>
    <property type="molecule type" value="Genomic_DNA"/>
</dbReference>
<dbReference type="SUPFAM" id="SSF48208">
    <property type="entry name" value="Six-hairpin glycosidases"/>
    <property type="match status" value="1"/>
</dbReference>
<evidence type="ECO:0000313" key="4">
    <source>
        <dbReference type="EMBL" id="EKF55046.1"/>
    </source>
</evidence>
<proteinExistence type="inferred from homology"/>
<gene>
    <name evidence="4" type="ORF">I215_09296</name>
</gene>
<dbReference type="Proteomes" id="UP000007364">
    <property type="component" value="Unassembled WGS sequence"/>
</dbReference>
<dbReference type="GO" id="GO:0016853">
    <property type="term" value="F:isomerase activity"/>
    <property type="evidence" value="ECO:0007669"/>
    <property type="project" value="UniProtKB-KW"/>
</dbReference>
<keyword evidence="5" id="KW-1185">Reference proteome</keyword>
<sequence length="442" mass="51648">MKVFTIIVVLLTVLTAGAQERQVQILKEMKHQAAWGLTDKWYPVVLDTEDGGYFTTITYDFKVGDNQDKMIVTQSRHLWVTSQAAMHYNESRYLNYAEHGFDFLKTKMWDANHGGFYDLVDKKGIPIETEKPKKTAYGNAFAIYGLAAYYKASGNKQALELAKKTFYWLEEHSHDKLYKGYYQSLELDGTPIKRDETFASTSEVGYKDQNSSIHLLEAFTELYPIWPDKLLKQRLEELLILIRDTIVNEDHYMNLFFTENWNPVSFKDTSRESIKTHYYLDHVSFGHDVETAYLMLEASDVLGREDHKITLKVAKQMVDHSLENGWDTVLGGLFDGGYYFSGEEKLEIVNSDKNWWSQAEALNSLLLMQAHFPSDKHNYQQRFEELWTYVDNYLLDHTHGGWYEWGLDQRPENLKGDKGHIWKATYHHYRALLNCIKRLESN</sequence>
<keyword evidence="3" id="KW-0732">Signal</keyword>
<dbReference type="OrthoDB" id="618431at2"/>
<evidence type="ECO:0000313" key="5">
    <source>
        <dbReference type="Proteomes" id="UP000007364"/>
    </source>
</evidence>
<reference evidence="4 5" key="1">
    <citation type="journal article" date="2012" name="J. Bacteriol.">
        <title>Genome Sequence of Galbibacter marinum Type Strain ck-I2-15.</title>
        <authorList>
            <person name="Lai Q."/>
            <person name="Li C."/>
            <person name="Shao Z."/>
        </authorList>
    </citation>
    <scope>NUCLEOTIDE SEQUENCE [LARGE SCALE GENOMIC DNA]</scope>
    <source>
        <strain evidence="5">ck-I2-15</strain>
    </source>
</reference>
<accession>K2Q2F2</accession>
<dbReference type="GO" id="GO:0005975">
    <property type="term" value="P:carbohydrate metabolic process"/>
    <property type="evidence" value="ECO:0007669"/>
    <property type="project" value="InterPro"/>
</dbReference>
<keyword evidence="2" id="KW-0413">Isomerase</keyword>
<name>K2Q2F2_9FLAO</name>
<comment type="similarity">
    <text evidence="1">Belongs to the N-acylglucosamine 2-epimerase family.</text>
</comment>
<evidence type="ECO:0000256" key="3">
    <source>
        <dbReference type="SAM" id="SignalP"/>
    </source>
</evidence>
<evidence type="ECO:0000256" key="2">
    <source>
        <dbReference type="ARBA" id="ARBA00023235"/>
    </source>
</evidence>
<dbReference type="AlphaFoldDB" id="K2Q2F2"/>
<comment type="caution">
    <text evidence="4">The sequence shown here is derived from an EMBL/GenBank/DDBJ whole genome shotgun (WGS) entry which is preliminary data.</text>
</comment>
<organism evidence="4 5">
    <name type="scientific">Galbibacter marinus</name>
    <dbReference type="NCBI Taxonomy" id="555500"/>
    <lineage>
        <taxon>Bacteria</taxon>
        <taxon>Pseudomonadati</taxon>
        <taxon>Bacteroidota</taxon>
        <taxon>Flavobacteriia</taxon>
        <taxon>Flavobacteriales</taxon>
        <taxon>Flavobacteriaceae</taxon>
        <taxon>Galbibacter</taxon>
    </lineage>
</organism>
<dbReference type="PANTHER" id="PTHR15108">
    <property type="entry name" value="N-ACYLGLUCOSAMINE-2-EPIMERASE"/>
    <property type="match status" value="1"/>
</dbReference>
<dbReference type="RefSeq" id="WP_008991707.1">
    <property type="nucleotide sequence ID" value="NZ_AMSG01000011.1"/>
</dbReference>
<dbReference type="InterPro" id="IPR008928">
    <property type="entry name" value="6-hairpin_glycosidase_sf"/>
</dbReference>
<dbReference type="InterPro" id="IPR012341">
    <property type="entry name" value="6hp_glycosidase-like_sf"/>
</dbReference>
<dbReference type="STRING" id="555500.I215_09296"/>